<dbReference type="EMBL" id="QJNS01000022">
    <property type="protein sequence ID" value="RYO92996.1"/>
    <property type="molecule type" value="Genomic_DNA"/>
</dbReference>
<protein>
    <recommendedName>
        <fullName evidence="4">Arylsulfotransferase N-terminal domain-containing protein</fullName>
    </recommendedName>
</protein>
<dbReference type="SUPFAM" id="SSF50998">
    <property type="entry name" value="Quinoprotein alcohol dehydrogenase-like"/>
    <property type="match status" value="1"/>
</dbReference>
<gene>
    <name evidence="2" type="ORF">DL762_001358</name>
</gene>
<dbReference type="PANTHER" id="PTHR35340">
    <property type="entry name" value="PQQ ENZYME REPEAT PROTEIN-RELATED"/>
    <property type="match status" value="1"/>
</dbReference>
<evidence type="ECO:0008006" key="4">
    <source>
        <dbReference type="Google" id="ProtNLM"/>
    </source>
</evidence>
<organism evidence="2 3">
    <name type="scientific">Monosporascus cannonballus</name>
    <dbReference type="NCBI Taxonomy" id="155416"/>
    <lineage>
        <taxon>Eukaryota</taxon>
        <taxon>Fungi</taxon>
        <taxon>Dikarya</taxon>
        <taxon>Ascomycota</taxon>
        <taxon>Pezizomycotina</taxon>
        <taxon>Sordariomycetes</taxon>
        <taxon>Xylariomycetidae</taxon>
        <taxon>Xylariales</taxon>
        <taxon>Xylariales incertae sedis</taxon>
        <taxon>Monosporascus</taxon>
    </lineage>
</organism>
<dbReference type="Proteomes" id="UP000294003">
    <property type="component" value="Unassembled WGS sequence"/>
</dbReference>
<keyword evidence="3" id="KW-1185">Reference proteome</keyword>
<name>A0ABY0HH68_9PEZI</name>
<dbReference type="InterPro" id="IPR039535">
    <property type="entry name" value="ASST-like"/>
</dbReference>
<dbReference type="PANTHER" id="PTHR35340:SF5">
    <property type="entry name" value="ASST-DOMAIN-CONTAINING PROTEIN"/>
    <property type="match status" value="1"/>
</dbReference>
<reference evidence="2 3" key="1">
    <citation type="submission" date="2018-06" db="EMBL/GenBank/DDBJ databases">
        <title>Complete Genomes of Monosporascus.</title>
        <authorList>
            <person name="Robinson A.J."/>
            <person name="Natvig D.O."/>
        </authorList>
    </citation>
    <scope>NUCLEOTIDE SEQUENCE [LARGE SCALE GENOMIC DNA]</scope>
    <source>
        <strain evidence="2 3">CBS 609.92</strain>
    </source>
</reference>
<comment type="caution">
    <text evidence="2">The sequence shown here is derived from an EMBL/GenBank/DDBJ whole genome shotgun (WGS) entry which is preliminary data.</text>
</comment>
<feature type="chain" id="PRO_5046013473" description="Arylsulfotransferase N-terminal domain-containing protein" evidence="1">
    <location>
        <begin position="23"/>
        <end position="518"/>
    </location>
</feature>
<dbReference type="Pfam" id="PF14269">
    <property type="entry name" value="Arylsulfotran_2"/>
    <property type="match status" value="1"/>
</dbReference>
<keyword evidence="1" id="KW-0732">Signal</keyword>
<accession>A0ABY0HH68</accession>
<dbReference type="InterPro" id="IPR053143">
    <property type="entry name" value="Arylsulfate_ST"/>
</dbReference>
<proteinExistence type="predicted"/>
<sequence>MALSWLLCLSLVVAAGPRGVLSDRPALVNDYGFDQEAYGLHPMQKYRTIDAEVPLLNVIQYEPKCDKSLYTMMAPRGGQTQKPQVTILDPEGHLIWTTHWKEQQLYNLMVQEYRGEKYLTFWAGDDTVGGHGAGKAYMLDKNYNIFRTVNAANGRDLDLHDFRITKDGTALLTIYELYDRNLAELGQDRQAQVWDCIIQEVDLDTGEALFEWRAMLTYPLGASFKEVDEERKMGWDYFHINSVDKDSRGNYLVSSRYMHSLTYINGTTGDVIWILGGKMNMFKDLSGGNATSFQLQHDARWSPDEKTITMFDNKVDDWNLEDGLITRGLRVQVDEENMTVKLVTEYINPHQFPAKSQGSLQELPNGNVLLGYGDSAAFTEFSQDGVPLCDTHFAPESRYTKSDVESYRVYKYEWHGWPTTKPDAVLAQDTTRKWNAYVSWNGATEVRKWVLQGSKGLNDTQEHWENLDTALKKAFETSFEMKYWYPTYLRLVAKDSRSNILGVSEPLNSTEVGQNIRF</sequence>
<evidence type="ECO:0000256" key="1">
    <source>
        <dbReference type="SAM" id="SignalP"/>
    </source>
</evidence>
<evidence type="ECO:0000313" key="2">
    <source>
        <dbReference type="EMBL" id="RYO92996.1"/>
    </source>
</evidence>
<dbReference type="InterPro" id="IPR011047">
    <property type="entry name" value="Quinoprotein_ADH-like_sf"/>
</dbReference>
<feature type="signal peptide" evidence="1">
    <location>
        <begin position="1"/>
        <end position="22"/>
    </location>
</feature>
<evidence type="ECO:0000313" key="3">
    <source>
        <dbReference type="Proteomes" id="UP000294003"/>
    </source>
</evidence>